<proteinExistence type="predicted"/>
<keyword evidence="1" id="KW-0732">Signal</keyword>
<feature type="signal peptide" evidence="1">
    <location>
        <begin position="1"/>
        <end position="20"/>
    </location>
</feature>
<evidence type="ECO:0000313" key="2">
    <source>
        <dbReference type="EMBL" id="GAT49528.1"/>
    </source>
</evidence>
<name>A0ABQ0LEI4_MYCCL</name>
<feature type="chain" id="PRO_5045590114" evidence="1">
    <location>
        <begin position="21"/>
        <end position="193"/>
    </location>
</feature>
<organism evidence="2 3">
    <name type="scientific">Mycena chlorophos</name>
    <name type="common">Agaric fungus</name>
    <name type="synonym">Agaricus chlorophos</name>
    <dbReference type="NCBI Taxonomy" id="658473"/>
    <lineage>
        <taxon>Eukaryota</taxon>
        <taxon>Fungi</taxon>
        <taxon>Dikarya</taxon>
        <taxon>Basidiomycota</taxon>
        <taxon>Agaricomycotina</taxon>
        <taxon>Agaricomycetes</taxon>
        <taxon>Agaricomycetidae</taxon>
        <taxon>Agaricales</taxon>
        <taxon>Marasmiineae</taxon>
        <taxon>Mycenaceae</taxon>
        <taxon>Mycena</taxon>
    </lineage>
</organism>
<evidence type="ECO:0000313" key="3">
    <source>
        <dbReference type="Proteomes" id="UP000815677"/>
    </source>
</evidence>
<reference evidence="2" key="1">
    <citation type="submission" date="2014-09" db="EMBL/GenBank/DDBJ databases">
        <title>Genome sequence of the luminous mushroom Mycena chlorophos for searching fungal bioluminescence genes.</title>
        <authorList>
            <person name="Tanaka Y."/>
            <person name="Kasuga D."/>
            <person name="Oba Y."/>
            <person name="Hase S."/>
            <person name="Sato K."/>
            <person name="Oba Y."/>
            <person name="Sakakibara Y."/>
        </authorList>
    </citation>
    <scope>NUCLEOTIDE SEQUENCE</scope>
</reference>
<keyword evidence="3" id="KW-1185">Reference proteome</keyword>
<gene>
    <name evidence="2" type="ORF">MCHLO_06837</name>
</gene>
<evidence type="ECO:0000256" key="1">
    <source>
        <dbReference type="SAM" id="SignalP"/>
    </source>
</evidence>
<sequence length="193" mass="19494">MHAPATGKVVFGSLASLASAQTLYGVSFYTSADSSTPFAIVQSDAAQFTPVGTAAEGAVTTYVEEIVVNYEANVFGTTETEVLLSAGDPITNYLTFAESSGGFIASNFVPSSVQSAFSATITDARPVESCAFGADGQASCIVLIPLPAQESVSVSTETLSGTVVPLATLATSESANASAGGNTSGAERIVARR</sequence>
<accession>A0ABQ0LEI4</accession>
<dbReference type="Proteomes" id="UP000815677">
    <property type="component" value="Unassembled WGS sequence"/>
</dbReference>
<protein>
    <submittedName>
        <fullName evidence="2">Uncharacterized protein</fullName>
    </submittedName>
</protein>
<dbReference type="EMBL" id="DF845605">
    <property type="protein sequence ID" value="GAT49528.1"/>
    <property type="molecule type" value="Genomic_DNA"/>
</dbReference>